<evidence type="ECO:0000313" key="2">
    <source>
        <dbReference type="Proteomes" id="UP000812277"/>
    </source>
</evidence>
<dbReference type="Proteomes" id="UP000812277">
    <property type="component" value="Unassembled WGS sequence"/>
</dbReference>
<name>A0ABS7D949_9BACL</name>
<comment type="caution">
    <text evidence="1">The sequence shown here is derived from an EMBL/GenBank/DDBJ whole genome shotgun (WGS) entry which is preliminary data.</text>
</comment>
<organism evidence="1 2">
    <name type="scientific">Paenibacillus oenotherae</name>
    <dbReference type="NCBI Taxonomy" id="1435645"/>
    <lineage>
        <taxon>Bacteria</taxon>
        <taxon>Bacillati</taxon>
        <taxon>Bacillota</taxon>
        <taxon>Bacilli</taxon>
        <taxon>Bacillales</taxon>
        <taxon>Paenibacillaceae</taxon>
        <taxon>Paenibacillus</taxon>
    </lineage>
</organism>
<accession>A0ABS7D949</accession>
<evidence type="ECO:0000313" key="1">
    <source>
        <dbReference type="EMBL" id="MBW7476474.1"/>
    </source>
</evidence>
<proteinExistence type="predicted"/>
<reference evidence="1 2" key="1">
    <citation type="submission" date="2021-07" db="EMBL/GenBank/DDBJ databases">
        <title>Paenibacillus radiodurans sp. nov., isolated from the southeastern edge of Tengger Desert.</title>
        <authorList>
            <person name="Zhang G."/>
        </authorList>
    </citation>
    <scope>NUCLEOTIDE SEQUENCE [LARGE SCALE GENOMIC DNA]</scope>
    <source>
        <strain evidence="1 2">DT7-4</strain>
    </source>
</reference>
<dbReference type="RefSeq" id="WP_219873706.1">
    <property type="nucleotide sequence ID" value="NZ_JAHZIJ010000013.1"/>
</dbReference>
<gene>
    <name evidence="1" type="ORF">K0T92_17205</name>
</gene>
<dbReference type="EMBL" id="JAHZIJ010000013">
    <property type="protein sequence ID" value="MBW7476474.1"/>
    <property type="molecule type" value="Genomic_DNA"/>
</dbReference>
<sequence length="50" mass="5754">MKHEFDKKLADKGKEGKMPALWQAFYLHGAGNKSKPAVLHVSMFKWDYGM</sequence>
<protein>
    <submittedName>
        <fullName evidence="1">Uncharacterized protein</fullName>
    </submittedName>
</protein>
<keyword evidence="2" id="KW-1185">Reference proteome</keyword>